<sequence length="92" mass="10575">MNVMKMSLYECDEDMMVRKESSVDNLTSYLGRESDLKQPSATAAPVSSVSNLGRESDLKQDMKLVKVEEMKRMSFEKKVKKQKRKIALSLRL</sequence>
<organism evidence="2 3">
    <name type="scientific">Camelina sativa</name>
    <name type="common">False flax</name>
    <name type="synonym">Myagrum sativum</name>
    <dbReference type="NCBI Taxonomy" id="90675"/>
    <lineage>
        <taxon>Eukaryota</taxon>
        <taxon>Viridiplantae</taxon>
        <taxon>Streptophyta</taxon>
        <taxon>Embryophyta</taxon>
        <taxon>Tracheophyta</taxon>
        <taxon>Spermatophyta</taxon>
        <taxon>Magnoliopsida</taxon>
        <taxon>eudicotyledons</taxon>
        <taxon>Gunneridae</taxon>
        <taxon>Pentapetalae</taxon>
        <taxon>rosids</taxon>
        <taxon>malvids</taxon>
        <taxon>Brassicales</taxon>
        <taxon>Brassicaceae</taxon>
        <taxon>Camelineae</taxon>
        <taxon>Camelina</taxon>
    </lineage>
</organism>
<dbReference type="RefSeq" id="XP_010422339.1">
    <property type="nucleotide sequence ID" value="XM_010424037.2"/>
</dbReference>
<reference evidence="2" key="1">
    <citation type="journal article" date="2014" name="Nat. Commun.">
        <title>The emerging biofuel crop Camelina sativa retains a highly undifferentiated hexaploid genome structure.</title>
        <authorList>
            <person name="Kagale S."/>
            <person name="Koh C."/>
            <person name="Nixon J."/>
            <person name="Bollina V."/>
            <person name="Clarke W.E."/>
            <person name="Tuteja R."/>
            <person name="Spillane C."/>
            <person name="Robinson S.J."/>
            <person name="Links M.G."/>
            <person name="Clarke C."/>
            <person name="Higgins E.E."/>
            <person name="Huebert T."/>
            <person name="Sharpe A.G."/>
            <person name="Parkin I.A."/>
        </authorList>
    </citation>
    <scope>NUCLEOTIDE SEQUENCE [LARGE SCALE GENOMIC DNA]</scope>
    <source>
        <strain evidence="2">cv. DH55</strain>
    </source>
</reference>
<evidence type="ECO:0000313" key="2">
    <source>
        <dbReference type="Proteomes" id="UP000694864"/>
    </source>
</evidence>
<name>A0ABM0T877_CAMSA</name>
<evidence type="ECO:0000256" key="1">
    <source>
        <dbReference type="SAM" id="MobiDB-lite"/>
    </source>
</evidence>
<reference evidence="3" key="2">
    <citation type="submission" date="2025-08" db="UniProtKB">
        <authorList>
            <consortium name="RefSeq"/>
        </authorList>
    </citation>
    <scope>IDENTIFICATION</scope>
    <source>
        <tissue evidence="3">Leaf</tissue>
    </source>
</reference>
<keyword evidence="2" id="KW-1185">Reference proteome</keyword>
<protein>
    <submittedName>
        <fullName evidence="3">Uncharacterized protein LOC104707651 isoform X2</fullName>
    </submittedName>
</protein>
<evidence type="ECO:0000313" key="3">
    <source>
        <dbReference type="RefSeq" id="XP_010422339.1"/>
    </source>
</evidence>
<proteinExistence type="predicted"/>
<dbReference type="Proteomes" id="UP000694864">
    <property type="component" value="Chromosome 8"/>
</dbReference>
<gene>
    <name evidence="3" type="primary">LOC104707651</name>
</gene>
<feature type="compositionally biased region" description="Low complexity" evidence="1">
    <location>
        <begin position="39"/>
        <end position="50"/>
    </location>
</feature>
<dbReference type="GeneID" id="104707651"/>
<feature type="region of interest" description="Disordered" evidence="1">
    <location>
        <begin position="35"/>
        <end position="55"/>
    </location>
</feature>
<accession>A0ABM0T877</accession>